<name>A0AB73H272_9XANT</name>
<feature type="compositionally biased region" description="Basic and acidic residues" evidence="2">
    <location>
        <begin position="179"/>
        <end position="191"/>
    </location>
</feature>
<feature type="region of interest" description="Disordered" evidence="2">
    <location>
        <begin position="1"/>
        <end position="30"/>
    </location>
</feature>
<accession>A0AB73H272</accession>
<reference evidence="3" key="1">
    <citation type="submission" date="2020-08" db="EMBL/GenBank/DDBJ databases">
        <title>Studying the diversity of plant-associated saprophytic bacteria and their role in host health and plant-pathogen interactions.</title>
        <authorList>
            <person name="Potnis N."/>
        </authorList>
    </citation>
    <scope>NUCLEOTIDE SEQUENCE</scope>
    <source>
        <strain evidence="3">F21</strain>
    </source>
</reference>
<evidence type="ECO:0000313" key="3">
    <source>
        <dbReference type="EMBL" id="MBB5672293.1"/>
    </source>
</evidence>
<feature type="coiled-coil region" evidence="1">
    <location>
        <begin position="366"/>
        <end position="393"/>
    </location>
</feature>
<feature type="region of interest" description="Disordered" evidence="2">
    <location>
        <begin position="179"/>
        <end position="200"/>
    </location>
</feature>
<comment type="caution">
    <text evidence="3">The sequence shown here is derived from an EMBL/GenBank/DDBJ whole genome shotgun (WGS) entry which is preliminary data.</text>
</comment>
<proteinExistence type="predicted"/>
<dbReference type="EMBL" id="JACIIQ010000022">
    <property type="protein sequence ID" value="MBB5672293.1"/>
    <property type="molecule type" value="Genomic_DNA"/>
</dbReference>
<gene>
    <name evidence="3" type="ORF">FHR65_003891</name>
</gene>
<evidence type="ECO:0000256" key="2">
    <source>
        <dbReference type="SAM" id="MobiDB-lite"/>
    </source>
</evidence>
<dbReference type="AlphaFoldDB" id="A0AB73H272"/>
<dbReference type="RefSeq" id="WP_184578734.1">
    <property type="nucleotide sequence ID" value="NZ_JACIIQ010000022.1"/>
</dbReference>
<organism evidence="3">
    <name type="scientific">Xanthomonas arboricola</name>
    <dbReference type="NCBI Taxonomy" id="56448"/>
    <lineage>
        <taxon>Bacteria</taxon>
        <taxon>Pseudomonadati</taxon>
        <taxon>Pseudomonadota</taxon>
        <taxon>Gammaproteobacteria</taxon>
        <taxon>Lysobacterales</taxon>
        <taxon>Lysobacteraceae</taxon>
        <taxon>Xanthomonas</taxon>
    </lineage>
</organism>
<protein>
    <submittedName>
        <fullName evidence="3">Uncharacterized protein</fullName>
    </submittedName>
</protein>
<sequence length="403" mass="43385">MSKVTQLHPASIDLPPPPPPTSFPEAAPEWVGSGPIKSGLLDSLVVADGDMDQELIDVPAPPEDEVPEEAPVDAPAPPIEARSSNLDGMDPQVANWVHQLTAFAPGELVDEDRKVAEAANKRWGELVLRGTQLDSVYDVEEATERVLPAKLVSKFKTALLTSREKSDVDLRSAVLNGEQAKRDAGEPEHPQWHSNGGGGGSTIVDSLVKAPFTMMSAGGSMVMEGLRAAQKAVGGVVDQRRKTAFDVLGKQVHSIEAQVSEDANWLRAHGLGQIADELKASGLTPSDAVGEMKRGGKLERLGLQLKGMMLEPEVQQRVDAVQSGLNQYADKADRYAKAGAAIDRDPAEVLEPSMDRLQDAVGDLPVADKEGKFENLGEKLREISEKIRALIERLMDKFMPRGP</sequence>
<keyword evidence="1" id="KW-0175">Coiled coil</keyword>
<evidence type="ECO:0000256" key="1">
    <source>
        <dbReference type="SAM" id="Coils"/>
    </source>
</evidence>
<dbReference type="Proteomes" id="UP000528595">
    <property type="component" value="Unassembled WGS sequence"/>
</dbReference>